<comment type="caution">
    <text evidence="4">The sequence shown here is derived from an EMBL/GenBank/DDBJ whole genome shotgun (WGS) entry which is preliminary data.</text>
</comment>
<evidence type="ECO:0000313" key="5">
    <source>
        <dbReference type="Proteomes" id="UP001385951"/>
    </source>
</evidence>
<feature type="compositionally biased region" description="Basic and acidic residues" evidence="2">
    <location>
        <begin position="490"/>
        <end position="499"/>
    </location>
</feature>
<feature type="compositionally biased region" description="Low complexity" evidence="2">
    <location>
        <begin position="222"/>
        <end position="240"/>
    </location>
</feature>
<keyword evidence="1" id="KW-0371">Homeobox</keyword>
<keyword evidence="5" id="KW-1185">Reference proteome</keyword>
<dbReference type="SUPFAM" id="SSF46689">
    <property type="entry name" value="Homeodomain-like"/>
    <property type="match status" value="1"/>
</dbReference>
<gene>
    <name evidence="4" type="ORF">QCA50_006933</name>
</gene>
<evidence type="ECO:0000256" key="2">
    <source>
        <dbReference type="SAM" id="MobiDB-lite"/>
    </source>
</evidence>
<feature type="compositionally biased region" description="Polar residues" evidence="2">
    <location>
        <begin position="437"/>
        <end position="446"/>
    </location>
</feature>
<feature type="region of interest" description="Disordered" evidence="2">
    <location>
        <begin position="358"/>
        <end position="388"/>
    </location>
</feature>
<keyword evidence="1" id="KW-0539">Nucleus</keyword>
<dbReference type="GO" id="GO:0005634">
    <property type="term" value="C:nucleus"/>
    <property type="evidence" value="ECO:0007669"/>
    <property type="project" value="UniProtKB-SubCell"/>
</dbReference>
<protein>
    <recommendedName>
        <fullName evidence="3">Homeobox domain-containing protein</fullName>
    </recommendedName>
</protein>
<sequence>MPSNHVGGTLVEVNIPQATAEDIPMRKRRPRSENVTVSDEQNAVLEALYERATHPSKQYILLASQETGFSEKWIRLWLQRKRRAVKRRNPSILLTSSTSTDTVSTSAYSTQSEPLNATHAFTLSRPVVWNHLYEEQTSQSSLFAHSTSLNEETLLSQAASEPMPPLQIIPYSAPTTFPSTLSLPSVMDDISNSCMRAYTRSPSLGYIPVAFPFDISTLNKGSTSRTSISTTSSSTSSSIRATNHAKVNHSAENRVPSVPQLNLNATFGPHTSLPESVGNRSTDNTNTAYKSKSTSLYDLLHSTDDDFPLDPPPLPVLPNPRTTHPAAVTQIHSQTCSTLAYPSSRINMSFEPSFQTHSTSVVAPGAPSLAPTSRTGPSQSHPFGYPPASQNSVAFKINLYELAAMAKRVKVMSGPEAISARSILSTRETSEPPETGSPASLATGDQYSAPADCARPRDMSSAISNNNDPELGIDGHETDDESQEAITPHLSRDEIHEDLAEPDDLSYVTMHEKTNELSYSDFDDCDENAL</sequence>
<feature type="domain" description="Homeobox" evidence="3">
    <location>
        <begin position="28"/>
        <end position="88"/>
    </location>
</feature>
<evidence type="ECO:0000259" key="3">
    <source>
        <dbReference type="PROSITE" id="PS50071"/>
    </source>
</evidence>
<dbReference type="Gene3D" id="1.10.10.60">
    <property type="entry name" value="Homeodomain-like"/>
    <property type="match status" value="1"/>
</dbReference>
<evidence type="ECO:0000256" key="1">
    <source>
        <dbReference type="PROSITE-ProRule" id="PRU00108"/>
    </source>
</evidence>
<dbReference type="CDD" id="cd00086">
    <property type="entry name" value="homeodomain"/>
    <property type="match status" value="1"/>
</dbReference>
<reference evidence="4 5" key="1">
    <citation type="submission" date="2022-09" db="EMBL/GenBank/DDBJ databases">
        <authorList>
            <person name="Palmer J.M."/>
        </authorList>
    </citation>
    <scope>NUCLEOTIDE SEQUENCE [LARGE SCALE GENOMIC DNA]</scope>
    <source>
        <strain evidence="4 5">DSM 7382</strain>
    </source>
</reference>
<evidence type="ECO:0000313" key="4">
    <source>
        <dbReference type="EMBL" id="KAK7690278.1"/>
    </source>
</evidence>
<dbReference type="InterPro" id="IPR001356">
    <property type="entry name" value="HD"/>
</dbReference>
<dbReference type="InterPro" id="IPR009057">
    <property type="entry name" value="Homeodomain-like_sf"/>
</dbReference>
<dbReference type="EMBL" id="JASBNA010000007">
    <property type="protein sequence ID" value="KAK7690278.1"/>
    <property type="molecule type" value="Genomic_DNA"/>
</dbReference>
<comment type="subcellular location">
    <subcellularLocation>
        <location evidence="1">Nucleus</location>
    </subcellularLocation>
</comment>
<feature type="compositionally biased region" description="Polar residues" evidence="2">
    <location>
        <begin position="370"/>
        <end position="381"/>
    </location>
</feature>
<accession>A0AAW0G9F6</accession>
<name>A0AAW0G9F6_9APHY</name>
<keyword evidence="1" id="KW-0238">DNA-binding</keyword>
<dbReference type="PROSITE" id="PS50071">
    <property type="entry name" value="HOMEOBOX_2"/>
    <property type="match status" value="1"/>
</dbReference>
<organism evidence="4 5">
    <name type="scientific">Cerrena zonata</name>
    <dbReference type="NCBI Taxonomy" id="2478898"/>
    <lineage>
        <taxon>Eukaryota</taxon>
        <taxon>Fungi</taxon>
        <taxon>Dikarya</taxon>
        <taxon>Basidiomycota</taxon>
        <taxon>Agaricomycotina</taxon>
        <taxon>Agaricomycetes</taxon>
        <taxon>Polyporales</taxon>
        <taxon>Cerrenaceae</taxon>
        <taxon>Cerrena</taxon>
    </lineage>
</organism>
<feature type="region of interest" description="Disordered" evidence="2">
    <location>
        <begin position="221"/>
        <end position="241"/>
    </location>
</feature>
<feature type="region of interest" description="Disordered" evidence="2">
    <location>
        <begin position="422"/>
        <end position="504"/>
    </location>
</feature>
<proteinExistence type="predicted"/>
<dbReference type="AlphaFoldDB" id="A0AAW0G9F6"/>
<dbReference type="Proteomes" id="UP001385951">
    <property type="component" value="Unassembled WGS sequence"/>
</dbReference>
<feature type="DNA-binding region" description="Homeobox" evidence="1">
    <location>
        <begin position="30"/>
        <end position="89"/>
    </location>
</feature>
<dbReference type="GO" id="GO:0003677">
    <property type="term" value="F:DNA binding"/>
    <property type="evidence" value="ECO:0007669"/>
    <property type="project" value="UniProtKB-UniRule"/>
</dbReference>